<dbReference type="SUPFAM" id="SSF89069">
    <property type="entry name" value="N-terminal, cytoplasmic domain of anti-sigmaE factor RseA"/>
    <property type="match status" value="1"/>
</dbReference>
<keyword evidence="4" id="KW-1185">Reference proteome</keyword>
<evidence type="ECO:0000313" key="4">
    <source>
        <dbReference type="Proteomes" id="UP001172778"/>
    </source>
</evidence>
<proteinExistence type="predicted"/>
<evidence type="ECO:0000259" key="2">
    <source>
        <dbReference type="Pfam" id="PF03872"/>
    </source>
</evidence>
<keyword evidence="1" id="KW-0472">Membrane</keyword>
<organism evidence="3 4">
    <name type="scientific">Parachitinimonas caeni</name>
    <dbReference type="NCBI Taxonomy" id="3031301"/>
    <lineage>
        <taxon>Bacteria</taxon>
        <taxon>Pseudomonadati</taxon>
        <taxon>Pseudomonadota</taxon>
        <taxon>Betaproteobacteria</taxon>
        <taxon>Neisseriales</taxon>
        <taxon>Chitinibacteraceae</taxon>
        <taxon>Parachitinimonas</taxon>
    </lineage>
</organism>
<dbReference type="Gene3D" id="1.10.10.880">
    <property type="entry name" value="Anti sigma-E protein RseA, N-terminal domain"/>
    <property type="match status" value="1"/>
</dbReference>
<evidence type="ECO:0000313" key="3">
    <source>
        <dbReference type="EMBL" id="MDK2124229.1"/>
    </source>
</evidence>
<keyword evidence="1" id="KW-0812">Transmembrane</keyword>
<sequence length="170" mass="18838">MQEKLSALMDNEWEDHELDAMLKTLCNEDGQRYWQEYHAISDALRTEPAMSSDFMTRFSAKLDAEPVVIAPNAIRQRSATWQPKRRWIALSAAASVMVVASAAWIVNRQSTDIQPTLAPASVVASAPAANEVSVAPYLLAHHETLGNPSWNGRLAMKAGLEVRRPAVKQQ</sequence>
<reference evidence="3" key="1">
    <citation type="submission" date="2023-03" db="EMBL/GenBank/DDBJ databases">
        <title>Chitinimonas shenzhenensis gen. nov., sp. nov., a novel member of family Burkholderiaceae isolated from activated sludge collected in Shen Zhen, China.</title>
        <authorList>
            <person name="Wang X."/>
        </authorList>
    </citation>
    <scope>NUCLEOTIDE SEQUENCE</scope>
    <source>
        <strain evidence="3">DQS-5</strain>
    </source>
</reference>
<dbReference type="InterPro" id="IPR052383">
    <property type="entry name" value="Anti-sigma-E_RseA-like"/>
</dbReference>
<gene>
    <name evidence="3" type="ORF">PZA18_09230</name>
</gene>
<name>A0ABT7DW64_9NEIS</name>
<dbReference type="RefSeq" id="WP_284100538.1">
    <property type="nucleotide sequence ID" value="NZ_JARRAF010000008.1"/>
</dbReference>
<dbReference type="Pfam" id="PF03872">
    <property type="entry name" value="RseA_N"/>
    <property type="match status" value="1"/>
</dbReference>
<evidence type="ECO:0000256" key="1">
    <source>
        <dbReference type="SAM" id="Phobius"/>
    </source>
</evidence>
<dbReference type="InterPro" id="IPR005572">
    <property type="entry name" value="Anti-sigma_E_RseA_N"/>
</dbReference>
<dbReference type="CDD" id="cd16328">
    <property type="entry name" value="RseA_N"/>
    <property type="match status" value="1"/>
</dbReference>
<protein>
    <submittedName>
        <fullName evidence="3">Sigma-E factor negative regulatory protein</fullName>
    </submittedName>
</protein>
<dbReference type="PANTHER" id="PTHR38104:SF1">
    <property type="entry name" value="ANTI-SIGMA-E FACTOR RSEA"/>
    <property type="match status" value="1"/>
</dbReference>
<accession>A0ABT7DW64</accession>
<dbReference type="PANTHER" id="PTHR38104">
    <property type="match status" value="1"/>
</dbReference>
<feature type="transmembrane region" description="Helical" evidence="1">
    <location>
        <begin position="87"/>
        <end position="106"/>
    </location>
</feature>
<feature type="domain" description="Anti sigma-E protein RseA N-terminal" evidence="2">
    <location>
        <begin position="2"/>
        <end position="78"/>
    </location>
</feature>
<dbReference type="EMBL" id="JARRAF010000008">
    <property type="protein sequence ID" value="MDK2124229.1"/>
    <property type="molecule type" value="Genomic_DNA"/>
</dbReference>
<dbReference type="InterPro" id="IPR036147">
    <property type="entry name" value="Anti-sigma_E_RseA_N_sf"/>
</dbReference>
<dbReference type="Proteomes" id="UP001172778">
    <property type="component" value="Unassembled WGS sequence"/>
</dbReference>
<keyword evidence="1" id="KW-1133">Transmembrane helix</keyword>
<comment type="caution">
    <text evidence="3">The sequence shown here is derived from an EMBL/GenBank/DDBJ whole genome shotgun (WGS) entry which is preliminary data.</text>
</comment>